<evidence type="ECO:0000256" key="3">
    <source>
        <dbReference type="ARBA" id="ARBA00022840"/>
    </source>
</evidence>
<evidence type="ECO:0000313" key="6">
    <source>
        <dbReference type="Proteomes" id="UP000177954"/>
    </source>
</evidence>
<dbReference type="PROSITE" id="PS00662">
    <property type="entry name" value="T2SP_E"/>
    <property type="match status" value="1"/>
</dbReference>
<accession>A0A1G2GZS1</accession>
<dbReference type="SUPFAM" id="SSF52540">
    <property type="entry name" value="P-loop containing nucleoside triphosphate hydrolases"/>
    <property type="match status" value="1"/>
</dbReference>
<keyword evidence="2" id="KW-0547">Nucleotide-binding</keyword>
<dbReference type="InterPro" id="IPR001482">
    <property type="entry name" value="T2SS/T4SS_dom"/>
</dbReference>
<feature type="domain" description="Bacterial type II secretion system protein E" evidence="4">
    <location>
        <begin position="386"/>
        <end position="400"/>
    </location>
</feature>
<gene>
    <name evidence="5" type="ORF">A3J04_02210</name>
</gene>
<evidence type="ECO:0000313" key="5">
    <source>
        <dbReference type="EMBL" id="OGZ55238.1"/>
    </source>
</evidence>
<dbReference type="InterPro" id="IPR007831">
    <property type="entry name" value="T2SS_GspE_N"/>
</dbReference>
<dbReference type="Gene3D" id="3.40.50.300">
    <property type="entry name" value="P-loop containing nucleotide triphosphate hydrolases"/>
    <property type="match status" value="1"/>
</dbReference>
<proteinExistence type="inferred from homology"/>
<evidence type="ECO:0000256" key="1">
    <source>
        <dbReference type="ARBA" id="ARBA00006611"/>
    </source>
</evidence>
<organism evidence="5 6">
    <name type="scientific">Candidatus Ryanbacteria bacterium RIFCSPLOWO2_02_FULL_47_14</name>
    <dbReference type="NCBI Taxonomy" id="1802129"/>
    <lineage>
        <taxon>Bacteria</taxon>
        <taxon>Candidatus Ryaniibacteriota</taxon>
    </lineage>
</organism>
<protein>
    <recommendedName>
        <fullName evidence="4">Bacterial type II secretion system protein E domain-containing protein</fullName>
    </recommendedName>
</protein>
<dbReference type="GO" id="GO:0016887">
    <property type="term" value="F:ATP hydrolysis activity"/>
    <property type="evidence" value="ECO:0007669"/>
    <property type="project" value="TreeGrafter"/>
</dbReference>
<dbReference type="Proteomes" id="UP000177954">
    <property type="component" value="Unassembled WGS sequence"/>
</dbReference>
<evidence type="ECO:0000259" key="4">
    <source>
        <dbReference type="PROSITE" id="PS00662"/>
    </source>
</evidence>
<dbReference type="Pfam" id="PF00437">
    <property type="entry name" value="T2SSE"/>
    <property type="match status" value="1"/>
</dbReference>
<name>A0A1G2GZS1_9BACT</name>
<dbReference type="Pfam" id="PF05157">
    <property type="entry name" value="MshEN"/>
    <property type="match status" value="1"/>
</dbReference>
<dbReference type="AlphaFoldDB" id="A0A1G2GZS1"/>
<dbReference type="GO" id="GO:0005524">
    <property type="term" value="F:ATP binding"/>
    <property type="evidence" value="ECO:0007669"/>
    <property type="project" value="UniProtKB-KW"/>
</dbReference>
<sequence length="585" mass="65175">MKIEPKQLKSFLLDSGLLAEKDIDIAFKRAKELHQKPGDTLVSTGKITESDLERLQSHILGIPFIDLDGEKVEPEVLHIIPEPIARAHNIVAYKKTNRDLEVAMLDPEDLETIEFIKKKSNLNIKPRLTNEASMKYLLGLYQKSLEAEFGEIIKNESDALVTSAIQEAGQEPTQEDLRKVAEELPIIKIVDTLIRHAILQKASDIHIEPLEHELIVRYRLDGILHDAMVLPKNIASAVVARVKVLSGLKLDEKRLPQDGRFKIESPDYKFSTRISVLPVYDGEKVVMRLLPENSKGFSLESLGFHGEALELLHQNIKRTVGMILATGPTGSGKTTTLYTLMDLVNTPGVNISTVEDPVEYRMPRINQTQVRPDIGLTFADGLRSLLRQDPDIIMVGEIRDTETANLAINASLTGHLVLSTLHTNSAAGALPRLLDLGVEPFLIASTVNVIIAQRLVRVLYAKGKKEQALSKDKIEQLSKVVDLERILKFLKAEKIISEKAKIEDVPFYTTEPSPDAPDGYQGRIGIHEVMTVSQTVKELIMKNANSDEIEKEAKRAGMMTMLEDGIFKAAQGITTIEEVLRVTQE</sequence>
<dbReference type="PANTHER" id="PTHR30258:SF1">
    <property type="entry name" value="PROTEIN TRANSPORT PROTEIN HOFB HOMOLOG"/>
    <property type="match status" value="1"/>
</dbReference>
<dbReference type="InterPro" id="IPR027417">
    <property type="entry name" value="P-loop_NTPase"/>
</dbReference>
<dbReference type="Gene3D" id="3.30.450.90">
    <property type="match status" value="1"/>
</dbReference>
<dbReference type="PANTHER" id="PTHR30258">
    <property type="entry name" value="TYPE II SECRETION SYSTEM PROTEIN GSPE-RELATED"/>
    <property type="match status" value="1"/>
</dbReference>
<dbReference type="Gene3D" id="3.30.300.160">
    <property type="entry name" value="Type II secretion system, protein E, N-terminal domain"/>
    <property type="match status" value="1"/>
</dbReference>
<dbReference type="STRING" id="1802129.A3J04_02210"/>
<comment type="caution">
    <text evidence="5">The sequence shown here is derived from an EMBL/GenBank/DDBJ whole genome shotgun (WGS) entry which is preliminary data.</text>
</comment>
<keyword evidence="3" id="KW-0067">ATP-binding</keyword>
<dbReference type="InterPro" id="IPR037257">
    <property type="entry name" value="T2SS_E_N_sf"/>
</dbReference>
<evidence type="ECO:0000256" key="2">
    <source>
        <dbReference type="ARBA" id="ARBA00022741"/>
    </source>
</evidence>
<dbReference type="SUPFAM" id="SSF160246">
    <property type="entry name" value="EspE N-terminal domain-like"/>
    <property type="match status" value="1"/>
</dbReference>
<dbReference type="GO" id="GO:0005886">
    <property type="term" value="C:plasma membrane"/>
    <property type="evidence" value="ECO:0007669"/>
    <property type="project" value="TreeGrafter"/>
</dbReference>
<comment type="similarity">
    <text evidence="1">Belongs to the GSP E family.</text>
</comment>
<reference evidence="5 6" key="1">
    <citation type="journal article" date="2016" name="Nat. Commun.">
        <title>Thousands of microbial genomes shed light on interconnected biogeochemical processes in an aquifer system.</title>
        <authorList>
            <person name="Anantharaman K."/>
            <person name="Brown C.T."/>
            <person name="Hug L.A."/>
            <person name="Sharon I."/>
            <person name="Castelle C.J."/>
            <person name="Probst A.J."/>
            <person name="Thomas B.C."/>
            <person name="Singh A."/>
            <person name="Wilkins M.J."/>
            <person name="Karaoz U."/>
            <person name="Brodie E.L."/>
            <person name="Williams K.H."/>
            <person name="Hubbard S.S."/>
            <person name="Banfield J.F."/>
        </authorList>
    </citation>
    <scope>NUCLEOTIDE SEQUENCE [LARGE SCALE GENOMIC DNA]</scope>
</reference>
<dbReference type="CDD" id="cd01129">
    <property type="entry name" value="PulE-GspE-like"/>
    <property type="match status" value="1"/>
</dbReference>
<dbReference type="EMBL" id="MHNZ01000035">
    <property type="protein sequence ID" value="OGZ55238.1"/>
    <property type="molecule type" value="Genomic_DNA"/>
</dbReference>